<keyword evidence="7" id="KW-0479">Metal-binding</keyword>
<dbReference type="Gene3D" id="3.30.40.10">
    <property type="entry name" value="Zinc/RING finger domain, C3HC4 (zinc finger)"/>
    <property type="match status" value="1"/>
</dbReference>
<keyword evidence="11" id="KW-0862">Zinc</keyword>
<dbReference type="InterPro" id="IPR001841">
    <property type="entry name" value="Znf_RING"/>
</dbReference>
<feature type="region of interest" description="Disordered" evidence="16">
    <location>
        <begin position="394"/>
        <end position="415"/>
    </location>
</feature>
<dbReference type="Proteomes" id="UP000825729">
    <property type="component" value="Unassembled WGS sequence"/>
</dbReference>
<evidence type="ECO:0000256" key="7">
    <source>
        <dbReference type="ARBA" id="ARBA00022723"/>
    </source>
</evidence>
<evidence type="ECO:0000256" key="6">
    <source>
        <dbReference type="ARBA" id="ARBA00022692"/>
    </source>
</evidence>
<evidence type="ECO:0000256" key="13">
    <source>
        <dbReference type="ARBA" id="ARBA00023136"/>
    </source>
</evidence>
<evidence type="ECO:0000256" key="4">
    <source>
        <dbReference type="ARBA" id="ARBA00012483"/>
    </source>
</evidence>
<evidence type="ECO:0000256" key="18">
    <source>
        <dbReference type="SAM" id="SignalP"/>
    </source>
</evidence>
<keyword evidence="13 17" id="KW-0472">Membrane</keyword>
<keyword evidence="9 15" id="KW-0863">Zinc-finger</keyword>
<dbReference type="PROSITE" id="PS50089">
    <property type="entry name" value="ZF_RING_2"/>
    <property type="match status" value="1"/>
</dbReference>
<feature type="chain" id="PRO_5043451180" description="RING-type E3 ubiquitin transferase" evidence="18">
    <location>
        <begin position="24"/>
        <end position="446"/>
    </location>
</feature>
<feature type="compositionally biased region" description="Low complexity" evidence="16">
    <location>
        <begin position="343"/>
        <end position="356"/>
    </location>
</feature>
<dbReference type="EMBL" id="JAINDJ010000004">
    <property type="protein sequence ID" value="KAG9449185.1"/>
    <property type="molecule type" value="Genomic_DNA"/>
</dbReference>
<comment type="caution">
    <text evidence="20">The sequence shown here is derived from an EMBL/GenBank/DDBJ whole genome shotgun (WGS) entry which is preliminary data.</text>
</comment>
<dbReference type="SUPFAM" id="SSF57850">
    <property type="entry name" value="RING/U-box"/>
    <property type="match status" value="1"/>
</dbReference>
<reference evidence="20 21" key="1">
    <citation type="submission" date="2021-07" db="EMBL/GenBank/DDBJ databases">
        <title>The Aristolochia fimbriata genome: insights into angiosperm evolution, floral development and chemical biosynthesis.</title>
        <authorList>
            <person name="Jiao Y."/>
        </authorList>
    </citation>
    <scope>NUCLEOTIDE SEQUENCE [LARGE SCALE GENOMIC DNA]</scope>
    <source>
        <strain evidence="20">IBCAS-2021</strain>
        <tissue evidence="20">Leaf</tissue>
    </source>
</reference>
<comment type="pathway">
    <text evidence="3">Protein modification; protein ubiquitination.</text>
</comment>
<evidence type="ECO:0000256" key="12">
    <source>
        <dbReference type="ARBA" id="ARBA00022989"/>
    </source>
</evidence>
<dbReference type="FunFam" id="3.30.40.10:FF:000285">
    <property type="entry name" value="RING-H2 finger protein ATL43"/>
    <property type="match status" value="1"/>
</dbReference>
<keyword evidence="6 17" id="KW-0812">Transmembrane</keyword>
<dbReference type="GO" id="GO:0008270">
    <property type="term" value="F:zinc ion binding"/>
    <property type="evidence" value="ECO:0007669"/>
    <property type="project" value="UniProtKB-KW"/>
</dbReference>
<evidence type="ECO:0000256" key="9">
    <source>
        <dbReference type="ARBA" id="ARBA00022771"/>
    </source>
</evidence>
<feature type="transmembrane region" description="Helical" evidence="17">
    <location>
        <begin position="47"/>
        <end position="67"/>
    </location>
</feature>
<dbReference type="PANTHER" id="PTHR46539">
    <property type="entry name" value="E3 UBIQUITIN-PROTEIN LIGASE ATL42"/>
    <property type="match status" value="1"/>
</dbReference>
<feature type="compositionally biased region" description="Basic and acidic residues" evidence="16">
    <location>
        <begin position="322"/>
        <end position="334"/>
    </location>
</feature>
<evidence type="ECO:0000256" key="17">
    <source>
        <dbReference type="SAM" id="Phobius"/>
    </source>
</evidence>
<comment type="similarity">
    <text evidence="14">Belongs to the RING-type zinc finger family. ATL subfamily.</text>
</comment>
<feature type="signal peptide" evidence="18">
    <location>
        <begin position="1"/>
        <end position="23"/>
    </location>
</feature>
<dbReference type="PANTHER" id="PTHR46539:SF1">
    <property type="entry name" value="E3 UBIQUITIN-PROTEIN LIGASE ATL42"/>
    <property type="match status" value="1"/>
</dbReference>
<evidence type="ECO:0000256" key="1">
    <source>
        <dbReference type="ARBA" id="ARBA00000900"/>
    </source>
</evidence>
<proteinExistence type="inferred from homology"/>
<sequence>MNLLLFFFFCVLCFVFFVDDVVGQPSQAFAPDDPSLDVPRSFRPSIAVVIGVLSIMFSLTFLLLMYARFCHAAASELFNNASDQQNGGLVHPRARFSGIDKTVIESLPFFRFSSLRGSKEGLECAVCLSRFEDTEVLRLLPKCKHAFHINCVDRWLENHSSCPLCRYKVDPEDLTIFKYSNSLRFSRDEPSESRREEPPNVELFVQREPEEGGGSSSRFSVGGGSFRKIDWGKKKDELLIPEGPEKQQFLDRFKHKILVSDVVFKNRWSDVNSSDLMFLNSEMLSLASSSRFSSVESRSERFTAKRVPMEFEPSKGEKFLKIKEETDKKRELESRATINLTRSHSASASATLPSSSNLNHHNFGLNNSSTNLDSSAKRSMSEITNLTRFKEFGAKSKSGESASAPNNAKEERARKLWLPIAKRTLQWLAGRERRTRLPHPRQDLNV</sequence>
<dbReference type="CDD" id="cd16461">
    <property type="entry name" value="RING-H2_EL5-like"/>
    <property type="match status" value="1"/>
</dbReference>
<evidence type="ECO:0000256" key="10">
    <source>
        <dbReference type="ARBA" id="ARBA00022786"/>
    </source>
</evidence>
<accession>A0AAV7EM63</accession>
<dbReference type="InterPro" id="IPR013083">
    <property type="entry name" value="Znf_RING/FYVE/PHD"/>
</dbReference>
<evidence type="ECO:0000256" key="5">
    <source>
        <dbReference type="ARBA" id="ARBA00022679"/>
    </source>
</evidence>
<evidence type="ECO:0000313" key="21">
    <source>
        <dbReference type="Proteomes" id="UP000825729"/>
    </source>
</evidence>
<keyword evidence="12 17" id="KW-1133">Transmembrane helix</keyword>
<feature type="compositionally biased region" description="Basic and acidic residues" evidence="16">
    <location>
        <begin position="188"/>
        <end position="198"/>
    </location>
</feature>
<keyword evidence="8 18" id="KW-0732">Signal</keyword>
<evidence type="ECO:0000259" key="19">
    <source>
        <dbReference type="PROSITE" id="PS50089"/>
    </source>
</evidence>
<evidence type="ECO:0000256" key="2">
    <source>
        <dbReference type="ARBA" id="ARBA00004167"/>
    </source>
</evidence>
<evidence type="ECO:0000313" key="20">
    <source>
        <dbReference type="EMBL" id="KAG9449185.1"/>
    </source>
</evidence>
<name>A0AAV7EM63_ARIFI</name>
<gene>
    <name evidence="20" type="ORF">H6P81_009150</name>
</gene>
<dbReference type="GO" id="GO:0061630">
    <property type="term" value="F:ubiquitin protein ligase activity"/>
    <property type="evidence" value="ECO:0007669"/>
    <property type="project" value="UniProtKB-EC"/>
</dbReference>
<feature type="region of interest" description="Disordered" evidence="16">
    <location>
        <begin position="322"/>
        <end position="363"/>
    </location>
</feature>
<keyword evidence="21" id="KW-1185">Reference proteome</keyword>
<protein>
    <recommendedName>
        <fullName evidence="4">RING-type E3 ubiquitin transferase</fullName>
        <ecNumber evidence="4">2.3.2.27</ecNumber>
    </recommendedName>
</protein>
<dbReference type="Pfam" id="PF13639">
    <property type="entry name" value="zf-RING_2"/>
    <property type="match status" value="1"/>
</dbReference>
<comment type="catalytic activity">
    <reaction evidence="1">
        <text>S-ubiquitinyl-[E2 ubiquitin-conjugating enzyme]-L-cysteine + [acceptor protein]-L-lysine = [E2 ubiquitin-conjugating enzyme]-L-cysteine + N(6)-ubiquitinyl-[acceptor protein]-L-lysine.</text>
        <dbReference type="EC" id="2.3.2.27"/>
    </reaction>
</comment>
<evidence type="ECO:0000256" key="15">
    <source>
        <dbReference type="PROSITE-ProRule" id="PRU00175"/>
    </source>
</evidence>
<dbReference type="GO" id="GO:0016020">
    <property type="term" value="C:membrane"/>
    <property type="evidence" value="ECO:0007669"/>
    <property type="project" value="UniProtKB-SubCell"/>
</dbReference>
<dbReference type="EC" id="2.3.2.27" evidence="4"/>
<evidence type="ECO:0000256" key="16">
    <source>
        <dbReference type="SAM" id="MobiDB-lite"/>
    </source>
</evidence>
<evidence type="ECO:0000256" key="8">
    <source>
        <dbReference type="ARBA" id="ARBA00022729"/>
    </source>
</evidence>
<keyword evidence="10" id="KW-0833">Ubl conjugation pathway</keyword>
<evidence type="ECO:0000256" key="11">
    <source>
        <dbReference type="ARBA" id="ARBA00022833"/>
    </source>
</evidence>
<feature type="region of interest" description="Disordered" evidence="16">
    <location>
        <begin position="188"/>
        <end position="218"/>
    </location>
</feature>
<keyword evidence="5" id="KW-0808">Transferase</keyword>
<organism evidence="20 21">
    <name type="scientific">Aristolochia fimbriata</name>
    <name type="common">White veined hardy Dutchman's pipe vine</name>
    <dbReference type="NCBI Taxonomy" id="158543"/>
    <lineage>
        <taxon>Eukaryota</taxon>
        <taxon>Viridiplantae</taxon>
        <taxon>Streptophyta</taxon>
        <taxon>Embryophyta</taxon>
        <taxon>Tracheophyta</taxon>
        <taxon>Spermatophyta</taxon>
        <taxon>Magnoliopsida</taxon>
        <taxon>Magnoliidae</taxon>
        <taxon>Piperales</taxon>
        <taxon>Aristolochiaceae</taxon>
        <taxon>Aristolochia</taxon>
    </lineage>
</organism>
<dbReference type="AlphaFoldDB" id="A0AAV7EM63"/>
<feature type="domain" description="RING-type" evidence="19">
    <location>
        <begin position="124"/>
        <end position="166"/>
    </location>
</feature>
<evidence type="ECO:0000256" key="3">
    <source>
        <dbReference type="ARBA" id="ARBA00004906"/>
    </source>
</evidence>
<comment type="subcellular location">
    <subcellularLocation>
        <location evidence="2">Membrane</location>
        <topology evidence="2">Single-pass membrane protein</topology>
    </subcellularLocation>
</comment>
<dbReference type="SMART" id="SM00184">
    <property type="entry name" value="RING"/>
    <property type="match status" value="1"/>
</dbReference>
<evidence type="ECO:0000256" key="14">
    <source>
        <dbReference type="ARBA" id="ARBA00024209"/>
    </source>
</evidence>